<evidence type="ECO:0000256" key="16">
    <source>
        <dbReference type="SAM" id="MobiDB-lite"/>
    </source>
</evidence>
<reference evidence="20" key="1">
    <citation type="submission" date="2017-02" db="UniProtKB">
        <authorList>
            <consortium name="WormBaseParasite"/>
        </authorList>
    </citation>
    <scope>IDENTIFICATION</scope>
</reference>
<comment type="similarity">
    <text evidence="3">Belongs to the eukaryotic/archaeal RNase P protein component 1 family.</text>
</comment>
<dbReference type="GO" id="GO:0000172">
    <property type="term" value="C:ribonuclease MRP complex"/>
    <property type="evidence" value="ECO:0007669"/>
    <property type="project" value="InterPro"/>
</dbReference>
<dbReference type="PROSITE" id="PS50203">
    <property type="entry name" value="CALPAIN_CAT"/>
    <property type="match status" value="1"/>
</dbReference>
<feature type="domain" description="Calpain catalytic" evidence="17">
    <location>
        <begin position="329"/>
        <end position="409"/>
    </location>
</feature>
<dbReference type="GO" id="GO:0006364">
    <property type="term" value="P:rRNA processing"/>
    <property type="evidence" value="ECO:0007669"/>
    <property type="project" value="TreeGrafter"/>
</dbReference>
<evidence type="ECO:0000256" key="7">
    <source>
        <dbReference type="ARBA" id="ARBA00022670"/>
    </source>
</evidence>
<keyword evidence="12" id="KW-0788">Thiol protease</keyword>
<dbReference type="GO" id="GO:0005634">
    <property type="term" value="C:nucleus"/>
    <property type="evidence" value="ECO:0007669"/>
    <property type="project" value="UniProtKB-SubCell"/>
</dbReference>
<evidence type="ECO:0000256" key="5">
    <source>
        <dbReference type="ARBA" id="ARBA00016225"/>
    </source>
</evidence>
<dbReference type="PANTHER" id="PTHR13348">
    <property type="entry name" value="RIBONUCLEASE P SUBUNIT P29"/>
    <property type="match status" value="1"/>
</dbReference>
<dbReference type="AlphaFoldDB" id="A0A0R3SIQ0"/>
<comment type="caution">
    <text evidence="15">Lacks conserved residue(s) required for the propagation of feature annotation.</text>
</comment>
<dbReference type="OrthoDB" id="124041at2759"/>
<evidence type="ECO:0000256" key="9">
    <source>
        <dbReference type="ARBA" id="ARBA00022722"/>
    </source>
</evidence>
<feature type="active site" evidence="14">
    <location>
        <position position="385"/>
    </location>
</feature>
<feature type="region of interest" description="Disordered" evidence="16">
    <location>
        <begin position="242"/>
        <end position="278"/>
    </location>
</feature>
<dbReference type="EMBL" id="UYSG01002034">
    <property type="protein sequence ID" value="VDL56124.1"/>
    <property type="molecule type" value="Genomic_DNA"/>
</dbReference>
<evidence type="ECO:0000256" key="10">
    <source>
        <dbReference type="ARBA" id="ARBA00022759"/>
    </source>
</evidence>
<dbReference type="InterPro" id="IPR023538">
    <property type="entry name" value="RNP1"/>
</dbReference>
<dbReference type="Pfam" id="PF00648">
    <property type="entry name" value="Peptidase_C2"/>
    <property type="match status" value="1"/>
</dbReference>
<dbReference type="PANTHER" id="PTHR13348:SF0">
    <property type="entry name" value="RIBONUCLEASE P PROTEIN SUBUNIT P29"/>
    <property type="match status" value="1"/>
</dbReference>
<protein>
    <recommendedName>
        <fullName evidence="5">Ribonuclease P protein subunit p29</fullName>
    </recommendedName>
</protein>
<dbReference type="InterPro" id="IPR001300">
    <property type="entry name" value="Peptidase_C2_calpain_cat"/>
</dbReference>
<evidence type="ECO:0000256" key="6">
    <source>
        <dbReference type="ARBA" id="ARBA00022490"/>
    </source>
</evidence>
<dbReference type="GO" id="GO:0004519">
    <property type="term" value="F:endonuclease activity"/>
    <property type="evidence" value="ECO:0007669"/>
    <property type="project" value="UniProtKB-KW"/>
</dbReference>
<evidence type="ECO:0000313" key="19">
    <source>
        <dbReference type="Proteomes" id="UP000274504"/>
    </source>
</evidence>
<proteinExistence type="inferred from homology"/>
<dbReference type="Proteomes" id="UP000274504">
    <property type="component" value="Unassembled WGS sequence"/>
</dbReference>
<dbReference type="InterPro" id="IPR000169">
    <property type="entry name" value="Pept_cys_AS"/>
</dbReference>
<dbReference type="SUPFAM" id="SSF101744">
    <property type="entry name" value="Rof/RNase P subunit-like"/>
    <property type="match status" value="1"/>
</dbReference>
<dbReference type="GO" id="GO:0006508">
    <property type="term" value="P:proteolysis"/>
    <property type="evidence" value="ECO:0007669"/>
    <property type="project" value="UniProtKB-KW"/>
</dbReference>
<feature type="compositionally biased region" description="Polar residues" evidence="16">
    <location>
        <begin position="267"/>
        <end position="277"/>
    </location>
</feature>
<dbReference type="Gene3D" id="2.30.30.210">
    <property type="entry name" value="Ribonuclease P/MRP, subunit p29"/>
    <property type="match status" value="1"/>
</dbReference>
<keyword evidence="6" id="KW-0963">Cytoplasm</keyword>
<dbReference type="InterPro" id="IPR038765">
    <property type="entry name" value="Papain-like_cys_pep_sf"/>
</dbReference>
<dbReference type="PRINTS" id="PR00704">
    <property type="entry name" value="CALPAIN"/>
</dbReference>
<keyword evidence="10" id="KW-0255">Endonuclease</keyword>
<evidence type="ECO:0000313" key="18">
    <source>
        <dbReference type="EMBL" id="VDL56124.1"/>
    </source>
</evidence>
<comment type="similarity">
    <text evidence="4">Belongs to the peptidase C2 family.</text>
</comment>
<comment type="subunit">
    <text evidence="13">Component of nuclear RNase P and RNase MRP ribonucleoproteins. RNase P consists of a catalytic RNA moiety and 10 different protein chains; POP1, POP4, POP5, POP7, RPP14, RPP21, RPP25, RPP30, RPP38 and RPP40. Within the RNase P complex, POP1, POP7 and RPP25 form the 'finger' subcomplex, POP5, RPP14, RPP40 and homodimeric RPP30 form the 'palm' subcomplex, and RPP21, POP4 and RPP38 form the 'wrist' subcomplex. All subunits of the RNase P complex interact with the catalytic RNA. Several subunits of RNase P are also part of the RNase MRP complex. RNase MRP consists of a catalytic RNA moiety and about 8 protein subunits; POP1, POP7, RPP25, RPP30, RPP38, RPP40 and possibly also POP4 and POP5.</text>
</comment>
<name>A0A0R3SIQ0_HYMDI</name>
<dbReference type="GO" id="GO:0001682">
    <property type="term" value="P:tRNA 5'-leader removal"/>
    <property type="evidence" value="ECO:0007669"/>
    <property type="project" value="InterPro"/>
</dbReference>
<dbReference type="SUPFAM" id="SSF54001">
    <property type="entry name" value="Cysteine proteinases"/>
    <property type="match status" value="1"/>
</dbReference>
<evidence type="ECO:0000256" key="11">
    <source>
        <dbReference type="ARBA" id="ARBA00022801"/>
    </source>
</evidence>
<keyword evidence="8" id="KW-0819">tRNA processing</keyword>
<evidence type="ECO:0000256" key="3">
    <source>
        <dbReference type="ARBA" id="ARBA00006181"/>
    </source>
</evidence>
<dbReference type="InterPro" id="IPR036980">
    <property type="entry name" value="RNase_P/MRP_Rpp29_sf"/>
</dbReference>
<dbReference type="InterPro" id="IPR022684">
    <property type="entry name" value="Calpain_cysteine_protease"/>
</dbReference>
<dbReference type="InterPro" id="IPR002730">
    <property type="entry name" value="Rpp29/RNP1"/>
</dbReference>
<keyword evidence="7" id="KW-0645">Protease</keyword>
<evidence type="ECO:0000259" key="17">
    <source>
        <dbReference type="PROSITE" id="PS50203"/>
    </source>
</evidence>
<dbReference type="GO" id="GO:0030677">
    <property type="term" value="C:ribonuclease P complex"/>
    <property type="evidence" value="ECO:0007669"/>
    <property type="project" value="InterPro"/>
</dbReference>
<comment type="subcellular location">
    <subcellularLocation>
        <location evidence="2">Nucleus</location>
    </subcellularLocation>
</comment>
<dbReference type="InterPro" id="IPR016848">
    <property type="entry name" value="RNase_P/MRP_Rpp29-subunit"/>
</dbReference>
<dbReference type="WBParaSite" id="HDID_0000481501-mRNA-1">
    <property type="protein sequence ID" value="HDID_0000481501-mRNA-1"/>
    <property type="gene ID" value="HDID_0000481501"/>
</dbReference>
<dbReference type="InterPro" id="IPR023534">
    <property type="entry name" value="Rof/RNase_P-like"/>
</dbReference>
<dbReference type="GO" id="GO:0033204">
    <property type="term" value="F:ribonuclease P RNA binding"/>
    <property type="evidence" value="ECO:0007669"/>
    <property type="project" value="InterPro"/>
</dbReference>
<gene>
    <name evidence="18" type="ORF">HDID_LOCUS4813</name>
</gene>
<evidence type="ECO:0000256" key="13">
    <source>
        <dbReference type="ARBA" id="ARBA00046486"/>
    </source>
</evidence>
<dbReference type="GO" id="GO:0004198">
    <property type="term" value="F:calcium-dependent cysteine-type endopeptidase activity"/>
    <property type="evidence" value="ECO:0007669"/>
    <property type="project" value="InterPro"/>
</dbReference>
<evidence type="ECO:0000256" key="12">
    <source>
        <dbReference type="ARBA" id="ARBA00022807"/>
    </source>
</evidence>
<reference evidence="18 19" key="2">
    <citation type="submission" date="2018-11" db="EMBL/GenBank/DDBJ databases">
        <authorList>
            <consortium name="Pathogen Informatics"/>
        </authorList>
    </citation>
    <scope>NUCLEOTIDE SEQUENCE [LARGE SCALE GENOMIC DNA]</scope>
</reference>
<evidence type="ECO:0000256" key="1">
    <source>
        <dbReference type="ARBA" id="ARBA00002435"/>
    </source>
</evidence>
<dbReference type="HAMAP" id="MF_00754">
    <property type="entry name" value="RNase_P_1"/>
    <property type="match status" value="1"/>
</dbReference>
<evidence type="ECO:0000256" key="2">
    <source>
        <dbReference type="ARBA" id="ARBA00004123"/>
    </source>
</evidence>
<dbReference type="STRING" id="6216.A0A0R3SIQ0"/>
<evidence type="ECO:0000256" key="4">
    <source>
        <dbReference type="ARBA" id="ARBA00007623"/>
    </source>
</evidence>
<accession>A0A0R3SIQ0</accession>
<organism evidence="20">
    <name type="scientific">Hymenolepis diminuta</name>
    <name type="common">Rat tapeworm</name>
    <dbReference type="NCBI Taxonomy" id="6216"/>
    <lineage>
        <taxon>Eukaryota</taxon>
        <taxon>Metazoa</taxon>
        <taxon>Spiralia</taxon>
        <taxon>Lophotrochozoa</taxon>
        <taxon>Platyhelminthes</taxon>
        <taxon>Cestoda</taxon>
        <taxon>Eucestoda</taxon>
        <taxon>Cyclophyllidea</taxon>
        <taxon>Hymenolepididae</taxon>
        <taxon>Hymenolepis</taxon>
    </lineage>
</organism>
<dbReference type="Pfam" id="PF01868">
    <property type="entry name" value="RNase_P-MRP_p29"/>
    <property type="match status" value="1"/>
</dbReference>
<keyword evidence="11" id="KW-0378">Hydrolase</keyword>
<dbReference type="PROSITE" id="PS00139">
    <property type="entry name" value="THIOL_PROTEASE_CYS"/>
    <property type="match status" value="1"/>
</dbReference>
<keyword evidence="9" id="KW-0540">Nuclease</keyword>
<evidence type="ECO:0000313" key="20">
    <source>
        <dbReference type="WBParaSite" id="HDID_0000481501-mRNA-1"/>
    </source>
</evidence>
<dbReference type="SMART" id="SM00538">
    <property type="entry name" value="POP4"/>
    <property type="match status" value="1"/>
</dbReference>
<evidence type="ECO:0000256" key="15">
    <source>
        <dbReference type="PROSITE-ProRule" id="PRU00239"/>
    </source>
</evidence>
<evidence type="ECO:0000256" key="14">
    <source>
        <dbReference type="PIRSR" id="PIRSR622684-1"/>
    </source>
</evidence>
<comment type="function">
    <text evidence="1">Component of ribonuclease P, a ribonucleoprotein complex that generates mature tRNA molecules by cleaving their 5'-ends.</text>
</comment>
<evidence type="ECO:0000256" key="8">
    <source>
        <dbReference type="ARBA" id="ARBA00022694"/>
    </source>
</evidence>
<sequence length="453" mass="52344">MESTYASEFVKLRILPENRSQALITLNEVGAANFVGLGPQLRKENVKSAKKSNKKAKLLPKYKRLSTRDIKRLIRRQQNLDLTEMTCPPDLPRRLNDLWNMYSKSIVDWKGVNDDTNISSHLENILRMDLIGARMRVLRSITTKQVDLEGIVIMETRNVFYFATEGDENSSQVKLVPKKGTMFKLIMPGAEVVLNGNCLAYRPIDRTLRKWKSNQNGNGKKRRGAIYTDLFNDYVFAATNPTRKQTGEGWKTRKAPPRPTQPAYPSKPSTAPISSIHTKPVAASVRREIRLKETESVVCTRRFFVSESLEHSRRWYQREIEAQMKRGGLFEDPFMPPVDSTIWSDRNSKMSTYKWRRPMELVDDPKFIADGLSRFDIRQGELGNCWLLAALACLSMHQNLLFEILPPVQIRLYYRRDYIHPVMNDLVHTDRSLFLITISACQTFIDIYKSAKY</sequence>